<evidence type="ECO:0000256" key="2">
    <source>
        <dbReference type="ARBA" id="ARBA00022692"/>
    </source>
</evidence>
<organism evidence="7 8">
    <name type="scientific">Cladonia borealis</name>
    <dbReference type="NCBI Taxonomy" id="184061"/>
    <lineage>
        <taxon>Eukaryota</taxon>
        <taxon>Fungi</taxon>
        <taxon>Dikarya</taxon>
        <taxon>Ascomycota</taxon>
        <taxon>Pezizomycotina</taxon>
        <taxon>Lecanoromycetes</taxon>
        <taxon>OSLEUM clade</taxon>
        <taxon>Lecanoromycetidae</taxon>
        <taxon>Lecanorales</taxon>
        <taxon>Lecanorineae</taxon>
        <taxon>Cladoniaceae</taxon>
        <taxon>Cladonia</taxon>
    </lineage>
</organism>
<dbReference type="GO" id="GO:0102389">
    <property type="term" value="F:polyprenol reductase activity"/>
    <property type="evidence" value="ECO:0007669"/>
    <property type="project" value="UniProtKB-UniRule"/>
</dbReference>
<evidence type="ECO:0000259" key="6">
    <source>
        <dbReference type="Pfam" id="PF02544"/>
    </source>
</evidence>
<keyword evidence="3 5" id="KW-1133">Transmembrane helix</keyword>
<feature type="domain" description="3-oxo-5-alpha-steroid 4-dehydrogenase C-terminal" evidence="6">
    <location>
        <begin position="199"/>
        <end position="310"/>
    </location>
</feature>
<dbReference type="GO" id="GO:0003865">
    <property type="term" value="F:3-oxo-5-alpha-steroid 4-dehydrogenase activity"/>
    <property type="evidence" value="ECO:0007669"/>
    <property type="project" value="TreeGrafter"/>
</dbReference>
<comment type="similarity">
    <text evidence="5">Belongs to the steroid 5-alpha reductase family. Polyprenal reductase subfamily.</text>
</comment>
<dbReference type="GO" id="GO:0005789">
    <property type="term" value="C:endoplasmic reticulum membrane"/>
    <property type="evidence" value="ECO:0007669"/>
    <property type="project" value="UniProtKB-SubCell"/>
</dbReference>
<feature type="transmembrane region" description="Helical" evidence="5">
    <location>
        <begin position="155"/>
        <end position="175"/>
    </location>
</feature>
<proteinExistence type="inferred from homology"/>
<keyword evidence="2 5" id="KW-0812">Transmembrane</keyword>
<evidence type="ECO:0000313" key="7">
    <source>
        <dbReference type="EMBL" id="KAK0509934.1"/>
    </source>
</evidence>
<comment type="pathway">
    <text evidence="5">Protein modification; protein glycosylation.</text>
</comment>
<keyword evidence="8" id="KW-1185">Reference proteome</keyword>
<comment type="subcellular location">
    <subcellularLocation>
        <location evidence="1">Endomembrane system</location>
        <topology evidence="1">Multi-pass membrane protein</topology>
    </subcellularLocation>
    <subcellularLocation>
        <location evidence="5">Endoplasmic reticulum membrane</location>
    </subcellularLocation>
</comment>
<name>A0AA39QX84_9LECA</name>
<accession>A0AA39QX84</accession>
<sequence length="310" mass="34384">MFDTPQLLQIFFLSAAATLLLVNSIPTLKNRFVAYGSRAIPARTKGTDVAIAKDDKSIPGYVEHVLDLLATLQVPHSYFQHFYIISVLSSLFWGVQFISKGRALEFISQNAPHADPSRSMSIDQIALTWSLMSVQGVRRLLESSLLAKSSTSKMWFVHWLLGIAFYLAVGVSVWIEGAGAILSTDSPISSITRSAPSLKTMLSIPLFILASGIQHDCHTYLASLPKYTLPMHPIFQVLVCPHYTAECVIYLSLAIISAPRGAVINKTMFTAFLFVSTNLAVTASMTKEWYERKFGKEAVAKRWKIMPSVY</sequence>
<comment type="caution">
    <text evidence="7">The sequence shown here is derived from an EMBL/GenBank/DDBJ whole genome shotgun (WGS) entry which is preliminary data.</text>
</comment>
<dbReference type="PROSITE" id="PS50244">
    <property type="entry name" value="S5A_REDUCTASE"/>
    <property type="match status" value="1"/>
</dbReference>
<reference evidence="7" key="1">
    <citation type="submission" date="2023-03" db="EMBL/GenBank/DDBJ databases">
        <title>Complete genome of Cladonia borealis.</title>
        <authorList>
            <person name="Park H."/>
        </authorList>
    </citation>
    <scope>NUCLEOTIDE SEQUENCE</scope>
    <source>
        <strain evidence="7">ANT050790</strain>
    </source>
</reference>
<comment type="catalytic activity">
    <reaction evidence="5">
        <text>a di-trans,poly-cis-dolichal + NADP(+) = a di-trans,poly-cis-polyprenal + NADPH + H(+)</text>
        <dbReference type="Rhea" id="RHEA:80727"/>
        <dbReference type="Rhea" id="RHEA-COMP:19536"/>
        <dbReference type="Rhea" id="RHEA-COMP:19537"/>
        <dbReference type="ChEBI" id="CHEBI:15378"/>
        <dbReference type="ChEBI" id="CHEBI:57783"/>
        <dbReference type="ChEBI" id="CHEBI:58349"/>
        <dbReference type="ChEBI" id="CHEBI:231623"/>
        <dbReference type="ChEBI" id="CHEBI:231637"/>
        <dbReference type="EC" id="1.3.1.94"/>
    </reaction>
    <physiologicalReaction direction="right-to-left" evidence="5">
        <dbReference type="Rhea" id="RHEA:80729"/>
    </physiologicalReaction>
</comment>
<comment type="function">
    <text evidence="5">Plays a key role in early steps of protein N-linked glycosylation by being involved in the conversion of polyprenol into dolichol. Acts as a polyprenal reductase that mediates the reduction of polyprenal into dolichal in a NADP-dependent mechanism. Dolichols are required for the synthesis of dolichol-linked monosaccharides and the oligosaccharide precursor used for N-glycosylation.</text>
</comment>
<dbReference type="GO" id="GO:0006488">
    <property type="term" value="P:dolichol-linked oligosaccharide biosynthetic process"/>
    <property type="evidence" value="ECO:0007669"/>
    <property type="project" value="UniProtKB-UniRule"/>
</dbReference>
<keyword evidence="5" id="KW-0256">Endoplasmic reticulum</keyword>
<dbReference type="EC" id="1.3.1.94" evidence="5"/>
<dbReference type="Pfam" id="PF02544">
    <property type="entry name" value="Steroid_dh"/>
    <property type="match status" value="1"/>
</dbReference>
<evidence type="ECO:0000313" key="8">
    <source>
        <dbReference type="Proteomes" id="UP001166286"/>
    </source>
</evidence>
<feature type="transmembrane region" description="Helical" evidence="5">
    <location>
        <begin position="268"/>
        <end position="286"/>
    </location>
</feature>
<keyword evidence="5" id="KW-0560">Oxidoreductase</keyword>
<evidence type="ECO:0000256" key="1">
    <source>
        <dbReference type="ARBA" id="ARBA00004127"/>
    </source>
</evidence>
<gene>
    <name evidence="7" type="ORF">JMJ35_007328</name>
</gene>
<keyword evidence="4 5" id="KW-0472">Membrane</keyword>
<dbReference type="InterPro" id="IPR001104">
    <property type="entry name" value="3-oxo-5_a-steroid_4-DH_C"/>
</dbReference>
<dbReference type="GO" id="GO:0016095">
    <property type="term" value="P:polyprenol catabolic process"/>
    <property type="evidence" value="ECO:0007669"/>
    <property type="project" value="UniProtKB-UniRule"/>
</dbReference>
<protein>
    <recommendedName>
        <fullName evidence="5">Polyprenal reductase</fullName>
        <ecNumber evidence="5">1.3.1.94</ecNumber>
    </recommendedName>
</protein>
<feature type="transmembrane region" description="Helical" evidence="5">
    <location>
        <begin position="234"/>
        <end position="256"/>
    </location>
</feature>
<evidence type="ECO:0000256" key="4">
    <source>
        <dbReference type="ARBA" id="ARBA00023136"/>
    </source>
</evidence>
<dbReference type="AlphaFoldDB" id="A0AA39QX84"/>
<dbReference type="InterPro" id="IPR039698">
    <property type="entry name" value="Dfg10/SRD5A3"/>
</dbReference>
<evidence type="ECO:0000256" key="3">
    <source>
        <dbReference type="ARBA" id="ARBA00022989"/>
    </source>
</evidence>
<dbReference type="EMBL" id="JAFEKC020000017">
    <property type="protein sequence ID" value="KAK0509934.1"/>
    <property type="molecule type" value="Genomic_DNA"/>
</dbReference>
<dbReference type="Proteomes" id="UP001166286">
    <property type="component" value="Unassembled WGS sequence"/>
</dbReference>
<dbReference type="PANTHER" id="PTHR14624">
    <property type="entry name" value="DFG10 PROTEIN"/>
    <property type="match status" value="1"/>
</dbReference>
<dbReference type="PANTHER" id="PTHR14624:SF0">
    <property type="entry name" value="POLYPRENOL REDUCTASE"/>
    <property type="match status" value="1"/>
</dbReference>
<dbReference type="GO" id="GO:0160198">
    <property type="term" value="F:polyprenal reductase activity"/>
    <property type="evidence" value="ECO:0007669"/>
    <property type="project" value="UniProtKB-EC"/>
</dbReference>
<keyword evidence="5" id="KW-0521">NADP</keyword>
<feature type="transmembrane region" description="Helical" evidence="5">
    <location>
        <begin position="78"/>
        <end position="98"/>
    </location>
</feature>
<evidence type="ECO:0000256" key="5">
    <source>
        <dbReference type="RuleBase" id="RU367081"/>
    </source>
</evidence>